<dbReference type="PIRSF" id="PIRSF001399">
    <property type="entry name" value="DHquinase_II"/>
    <property type="match status" value="1"/>
</dbReference>
<feature type="binding site" evidence="7">
    <location>
        <begin position="103"/>
        <end position="104"/>
    </location>
    <ligand>
        <name>substrate</name>
    </ligand>
</feature>
<sequence>MKLMILNGCNLNMMGIREKEVYGDADYNALCRTIEQAAKQLQVQADIFQYNGEGDLIDALQRAYFEAYAGVVLNAGAYACYSYALYDAIKSIHDRVPVVEVHITNMHDREEFRSHSVIAKACAGYISGFGFSVYELGMRGLLEYQRTV</sequence>
<dbReference type="EMBL" id="WUUQ01000002">
    <property type="protein sequence ID" value="MXQ73559.1"/>
    <property type="molecule type" value="Genomic_DNA"/>
</dbReference>
<dbReference type="RefSeq" id="WP_160624999.1">
    <property type="nucleotide sequence ID" value="NZ_WUUQ01000002.1"/>
</dbReference>
<comment type="caution">
    <text evidence="7">Lacks conserved residue(s) required for the propagation of feature annotation.</text>
</comment>
<comment type="similarity">
    <text evidence="3 7">Belongs to the type-II 3-dehydroquinase family.</text>
</comment>
<dbReference type="GO" id="GO:0008652">
    <property type="term" value="P:amino acid biosynthetic process"/>
    <property type="evidence" value="ECO:0007669"/>
    <property type="project" value="UniProtKB-KW"/>
</dbReference>
<evidence type="ECO:0000256" key="3">
    <source>
        <dbReference type="ARBA" id="ARBA00011037"/>
    </source>
</evidence>
<organism evidence="10 11">
    <name type="scientific">Copranaerobaculum intestinale</name>
    <dbReference type="NCBI Taxonomy" id="2692629"/>
    <lineage>
        <taxon>Bacteria</taxon>
        <taxon>Bacillati</taxon>
        <taxon>Bacillota</taxon>
        <taxon>Erysipelotrichia</taxon>
        <taxon>Erysipelotrichales</taxon>
        <taxon>Erysipelotrichaceae</taxon>
        <taxon>Copranaerobaculum</taxon>
    </lineage>
</organism>
<dbReference type="EC" id="4.2.1.10" evidence="5 7"/>
<evidence type="ECO:0000313" key="10">
    <source>
        <dbReference type="EMBL" id="MXQ73559.1"/>
    </source>
</evidence>
<comment type="pathway">
    <text evidence="2 7">Metabolic intermediate biosynthesis; chorismate biosynthesis; chorismate from D-erythrose 4-phosphate and phosphoenolpyruvate: step 3/7.</text>
</comment>
<evidence type="ECO:0000256" key="9">
    <source>
        <dbReference type="PIRSR" id="PIRSR001399-3"/>
    </source>
</evidence>
<protein>
    <recommendedName>
        <fullName evidence="5 7">3-dehydroquinate dehydratase</fullName>
        <shortName evidence="7">3-dehydroquinase</shortName>
        <ecNumber evidence="5 7">4.2.1.10</ecNumber>
    </recommendedName>
    <alternativeName>
        <fullName evidence="7">Type II DHQase</fullName>
    </alternativeName>
</protein>
<dbReference type="PANTHER" id="PTHR21272:SF3">
    <property type="entry name" value="CATABOLIC 3-DEHYDROQUINASE"/>
    <property type="match status" value="1"/>
</dbReference>
<feature type="active site" description="Proton acceptor" evidence="7 8">
    <location>
        <position position="22"/>
    </location>
</feature>
<proteinExistence type="inferred from homology"/>
<dbReference type="NCBIfam" id="NF003805">
    <property type="entry name" value="PRK05395.1-2"/>
    <property type="match status" value="1"/>
</dbReference>
<accession>A0A6N8UAF3</accession>
<reference evidence="10 11" key="2">
    <citation type="submission" date="2020-01" db="EMBL/GenBank/DDBJ databases">
        <title>Clostridiaceae sp. nov. isolated from the gut of human by culturomics.</title>
        <authorList>
            <person name="Chang Y."/>
        </authorList>
    </citation>
    <scope>NUCLEOTIDE SEQUENCE [LARGE SCALE GENOMIC DNA]</scope>
    <source>
        <strain evidence="10 11">DONG20-135</strain>
    </source>
</reference>
<feature type="binding site" evidence="7">
    <location>
        <position position="74"/>
    </location>
    <ligand>
        <name>substrate</name>
    </ligand>
</feature>
<keyword evidence="11" id="KW-1185">Reference proteome</keyword>
<comment type="catalytic activity">
    <reaction evidence="1 7">
        <text>3-dehydroquinate = 3-dehydroshikimate + H2O</text>
        <dbReference type="Rhea" id="RHEA:21096"/>
        <dbReference type="ChEBI" id="CHEBI:15377"/>
        <dbReference type="ChEBI" id="CHEBI:16630"/>
        <dbReference type="ChEBI" id="CHEBI:32364"/>
        <dbReference type="EC" id="4.2.1.10"/>
    </reaction>
</comment>
<dbReference type="GO" id="GO:0003855">
    <property type="term" value="F:3-dehydroquinate dehydratase activity"/>
    <property type="evidence" value="ECO:0007669"/>
    <property type="project" value="UniProtKB-UniRule"/>
</dbReference>
<comment type="caution">
    <text evidence="10">The sequence shown here is derived from an EMBL/GenBank/DDBJ whole genome shotgun (WGS) entry which is preliminary data.</text>
</comment>
<gene>
    <name evidence="7" type="primary">aroQ</name>
    <name evidence="10" type="ORF">GSF08_06380</name>
</gene>
<dbReference type="SUPFAM" id="SSF52304">
    <property type="entry name" value="Type II 3-dehydroquinate dehydratase"/>
    <property type="match status" value="1"/>
</dbReference>
<comment type="function">
    <text evidence="7">Catalyzes a trans-dehydration via an enolate intermediate.</text>
</comment>
<feature type="binding site" evidence="7">
    <location>
        <position position="87"/>
    </location>
    <ligand>
        <name>substrate</name>
    </ligand>
</feature>
<dbReference type="NCBIfam" id="NF003807">
    <property type="entry name" value="PRK05395.1-4"/>
    <property type="match status" value="1"/>
</dbReference>
<evidence type="ECO:0000256" key="4">
    <source>
        <dbReference type="ARBA" id="ARBA00011193"/>
    </source>
</evidence>
<evidence type="ECO:0000256" key="5">
    <source>
        <dbReference type="ARBA" id="ARBA00012060"/>
    </source>
</evidence>
<dbReference type="PANTHER" id="PTHR21272">
    <property type="entry name" value="CATABOLIC 3-DEHYDROQUINASE"/>
    <property type="match status" value="1"/>
</dbReference>
<dbReference type="UniPathway" id="UPA00053">
    <property type="reaction ID" value="UER00086"/>
</dbReference>
<dbReference type="GO" id="GO:0009073">
    <property type="term" value="P:aromatic amino acid family biosynthetic process"/>
    <property type="evidence" value="ECO:0007669"/>
    <property type="project" value="UniProtKB-KW"/>
</dbReference>
<comment type="subunit">
    <text evidence="4 7">Homododecamer.</text>
</comment>
<reference evidence="10 11" key="1">
    <citation type="submission" date="2019-12" db="EMBL/GenBank/DDBJ databases">
        <authorList>
            <person name="Yang R."/>
        </authorList>
    </citation>
    <scope>NUCLEOTIDE SEQUENCE [LARGE SCALE GENOMIC DNA]</scope>
    <source>
        <strain evidence="10 11">DONG20-135</strain>
    </source>
</reference>
<dbReference type="InterPro" id="IPR001874">
    <property type="entry name" value="DHquinase_II"/>
</dbReference>
<evidence type="ECO:0000256" key="6">
    <source>
        <dbReference type="ARBA" id="ARBA00023239"/>
    </source>
</evidence>
<evidence type="ECO:0000256" key="8">
    <source>
        <dbReference type="PIRSR" id="PIRSR001399-1"/>
    </source>
</evidence>
<feature type="site" description="Transition state stabilizer" evidence="7 9">
    <location>
        <position position="17"/>
    </location>
</feature>
<keyword evidence="6 7" id="KW-0456">Lyase</keyword>
<dbReference type="HAMAP" id="MF_00169">
    <property type="entry name" value="AroQ"/>
    <property type="match status" value="1"/>
</dbReference>
<dbReference type="Proteomes" id="UP000434036">
    <property type="component" value="Unassembled WGS sequence"/>
</dbReference>
<evidence type="ECO:0000256" key="1">
    <source>
        <dbReference type="ARBA" id="ARBA00001864"/>
    </source>
</evidence>
<dbReference type="AlphaFoldDB" id="A0A6N8UAF3"/>
<dbReference type="Gene3D" id="3.40.50.9100">
    <property type="entry name" value="Dehydroquinase, class II"/>
    <property type="match status" value="1"/>
</dbReference>
<evidence type="ECO:0000313" key="11">
    <source>
        <dbReference type="Proteomes" id="UP000434036"/>
    </source>
</evidence>
<name>A0A6N8UAF3_9FIRM</name>
<keyword evidence="7" id="KW-0057">Aromatic amino acid biosynthesis</keyword>
<feature type="active site" description="Proton donor" evidence="7 8">
    <location>
        <position position="102"/>
    </location>
</feature>
<dbReference type="InterPro" id="IPR036441">
    <property type="entry name" value="DHquinase_II_sf"/>
</dbReference>
<feature type="binding site" evidence="7">
    <location>
        <position position="113"/>
    </location>
    <ligand>
        <name>substrate</name>
    </ligand>
</feature>
<keyword evidence="7" id="KW-0028">Amino-acid biosynthesis</keyword>
<dbReference type="GO" id="GO:0019631">
    <property type="term" value="P:quinate catabolic process"/>
    <property type="evidence" value="ECO:0007669"/>
    <property type="project" value="TreeGrafter"/>
</dbReference>
<evidence type="ECO:0000256" key="2">
    <source>
        <dbReference type="ARBA" id="ARBA00004902"/>
    </source>
</evidence>
<dbReference type="CDD" id="cd00466">
    <property type="entry name" value="DHQase_II"/>
    <property type="match status" value="1"/>
</dbReference>
<dbReference type="GO" id="GO:0009423">
    <property type="term" value="P:chorismate biosynthetic process"/>
    <property type="evidence" value="ECO:0007669"/>
    <property type="project" value="UniProtKB-UniRule"/>
</dbReference>
<evidence type="ECO:0000256" key="7">
    <source>
        <dbReference type="HAMAP-Rule" id="MF_00169"/>
    </source>
</evidence>
<dbReference type="Pfam" id="PF01220">
    <property type="entry name" value="DHquinase_II"/>
    <property type="match status" value="1"/>
</dbReference>